<dbReference type="OrthoDB" id="3264463at2"/>
<accession>A0A3A9W0T3</accession>
<dbReference type="EMBL" id="RBDX01000018">
    <property type="protein sequence ID" value="RKN06835.1"/>
    <property type="molecule type" value="Genomic_DNA"/>
</dbReference>
<evidence type="ECO:0000313" key="4">
    <source>
        <dbReference type="Proteomes" id="UP000275024"/>
    </source>
</evidence>
<gene>
    <name evidence="2" type="ORF">D7318_20230</name>
    <name evidence="1" type="ORF">D7319_20765</name>
</gene>
<reference evidence="3 4" key="1">
    <citation type="submission" date="2018-09" db="EMBL/GenBank/DDBJ databases">
        <title>Streptomyces sp. nov. DS1-2, an endophytic actinomycete isolated from roots of Dendrobium scabrilingue.</title>
        <authorList>
            <person name="Kuncharoen N."/>
            <person name="Kudo T."/>
            <person name="Ohkuma M."/>
            <person name="Yuki M."/>
            <person name="Tanasupawat S."/>
        </authorList>
    </citation>
    <scope>NUCLEOTIDE SEQUENCE [LARGE SCALE GENOMIC DNA]</scope>
    <source>
        <strain evidence="1 4">AZ1-7</strain>
        <strain evidence="2 3">DS1-2</strain>
    </source>
</reference>
<evidence type="ECO:0000313" key="3">
    <source>
        <dbReference type="Proteomes" id="UP000268652"/>
    </source>
</evidence>
<dbReference type="RefSeq" id="WP_120698538.1">
    <property type="nucleotide sequence ID" value="NZ_RBDX01000018.1"/>
</dbReference>
<comment type="caution">
    <text evidence="1">The sequence shown here is derived from an EMBL/GenBank/DDBJ whole genome shotgun (WGS) entry which is preliminary data.</text>
</comment>
<dbReference type="EMBL" id="RBDY01000016">
    <property type="protein sequence ID" value="RKN19453.1"/>
    <property type="molecule type" value="Genomic_DNA"/>
</dbReference>
<organism evidence="1 4">
    <name type="scientific">Streptomyces radicis</name>
    <dbReference type="NCBI Taxonomy" id="1750517"/>
    <lineage>
        <taxon>Bacteria</taxon>
        <taxon>Bacillati</taxon>
        <taxon>Actinomycetota</taxon>
        <taxon>Actinomycetes</taxon>
        <taxon>Kitasatosporales</taxon>
        <taxon>Streptomycetaceae</taxon>
        <taxon>Streptomyces</taxon>
    </lineage>
</organism>
<name>A0A3A9W0T3_9ACTN</name>
<dbReference type="AlphaFoldDB" id="A0A3A9W0T3"/>
<evidence type="ECO:0000313" key="1">
    <source>
        <dbReference type="EMBL" id="RKN06835.1"/>
    </source>
</evidence>
<protein>
    <submittedName>
        <fullName evidence="1">DUF4192 domain-containing protein</fullName>
    </submittedName>
</protein>
<dbReference type="Proteomes" id="UP000275024">
    <property type="component" value="Unassembled WGS sequence"/>
</dbReference>
<sequence length="383" mass="41439">MTSHSESASELSATESRVTLRGAADLADALPYLLGYHPDDSVVLIALHGPSGRVGGRVRADIPSDPGAWDETADQLAARLVDGGAMPGPRPDAAIVFICHEPSDGVSAREAMDRHRPLAQRVRTACGALDVPVFEAIFLAARRYWSYCCVDERCCGAEGKELPPAGTSPMAAAAAYAGLRVRGSLRGMGRRLRPLGEPVAARQVQAFNTVAEELLPRILGEEPNSRVARGETLRLAERLLSRFRRAAATRESEDAVADAMDDALITSEESARLVIGLQDRKARDMVAEWMEGAEGAAALRLWRALSRRCVGEFAEYAVPPLTLAAWVSWSLGDEAPARVALGRALDLDGHYLFARLLHQGCSDGVDPESLRRFLRRQRAARGR</sequence>
<dbReference type="InterPro" id="IPR025447">
    <property type="entry name" value="DUF4192"/>
</dbReference>
<proteinExistence type="predicted"/>
<evidence type="ECO:0000313" key="2">
    <source>
        <dbReference type="EMBL" id="RKN19453.1"/>
    </source>
</evidence>
<keyword evidence="3" id="KW-1185">Reference proteome</keyword>
<dbReference type="Proteomes" id="UP000268652">
    <property type="component" value="Unassembled WGS sequence"/>
</dbReference>
<dbReference type="Pfam" id="PF13830">
    <property type="entry name" value="DUF4192"/>
    <property type="match status" value="1"/>
</dbReference>